<protein>
    <submittedName>
        <fullName evidence="4">TetR family transcriptional regulator</fullName>
    </submittedName>
</protein>
<evidence type="ECO:0000313" key="4">
    <source>
        <dbReference type="EMBL" id="MBC3900638.1"/>
    </source>
</evidence>
<evidence type="ECO:0000259" key="3">
    <source>
        <dbReference type="PROSITE" id="PS50977"/>
    </source>
</evidence>
<evidence type="ECO:0000256" key="1">
    <source>
        <dbReference type="ARBA" id="ARBA00023125"/>
    </source>
</evidence>
<keyword evidence="1 2" id="KW-0238">DNA-binding</keyword>
<evidence type="ECO:0000256" key="2">
    <source>
        <dbReference type="PROSITE-ProRule" id="PRU00335"/>
    </source>
</evidence>
<dbReference type="RefSeq" id="WP_186894803.1">
    <property type="nucleotide sequence ID" value="NZ_WJBE01000014.1"/>
</dbReference>
<dbReference type="EMBL" id="WJBE01000014">
    <property type="protein sequence ID" value="MBC3900638.1"/>
    <property type="molecule type" value="Genomic_DNA"/>
</dbReference>
<dbReference type="PROSITE" id="PS50977">
    <property type="entry name" value="HTH_TETR_2"/>
    <property type="match status" value="1"/>
</dbReference>
<dbReference type="Proteomes" id="UP000622405">
    <property type="component" value="Unassembled WGS sequence"/>
</dbReference>
<feature type="domain" description="HTH tetR-type" evidence="3">
    <location>
        <begin position="4"/>
        <end position="64"/>
    </location>
</feature>
<reference evidence="4 5" key="1">
    <citation type="journal article" date="2020" name="mSystems">
        <title>Defining Genomic and Predicted Metabolic Features of the Acetobacterium Genus.</title>
        <authorList>
            <person name="Ross D.E."/>
            <person name="Marshall C.W."/>
            <person name="Gulliver D."/>
            <person name="May H.D."/>
            <person name="Norman R.S."/>
        </authorList>
    </citation>
    <scope>NUCLEOTIDE SEQUENCE [LARGE SCALE GENOMIC DNA]</scope>
    <source>
        <strain evidence="4 5">DSM 4132</strain>
    </source>
</reference>
<dbReference type="PRINTS" id="PR00455">
    <property type="entry name" value="HTHTETR"/>
</dbReference>
<name>A0ABR6YZF0_9FIRM</name>
<dbReference type="InterPro" id="IPR050109">
    <property type="entry name" value="HTH-type_TetR-like_transc_reg"/>
</dbReference>
<dbReference type="Gene3D" id="1.10.357.10">
    <property type="entry name" value="Tetracycline Repressor, domain 2"/>
    <property type="match status" value="1"/>
</dbReference>
<gene>
    <name evidence="4" type="ORF">GH811_13535</name>
</gene>
<sequence>MTKRNTREIILEEALNLFSVKGYQSVTVKEIAQAVGIKDSSLYKHFDSKQAIYDTLLEWMNQKFEETVTYYRLPQGEMESVAREYGRHDLIWLKKACEAVFLFFLKDPQASKFRRMLTIEQYKSDDAAKTLYNWFFNDAIQFQTDLFSEMIRQGTFRAGPPQIIALQFYGPFYTLLCQYDNMPEREDEAMALLMAHIEQFASIYQISLQIKSQ</sequence>
<comment type="caution">
    <text evidence="4">The sequence shown here is derived from an EMBL/GenBank/DDBJ whole genome shotgun (WGS) entry which is preliminary data.</text>
</comment>
<dbReference type="SUPFAM" id="SSF48498">
    <property type="entry name" value="Tetracyclin repressor-like, C-terminal domain"/>
    <property type="match status" value="1"/>
</dbReference>
<dbReference type="InterPro" id="IPR009057">
    <property type="entry name" value="Homeodomain-like_sf"/>
</dbReference>
<evidence type="ECO:0000313" key="5">
    <source>
        <dbReference type="Proteomes" id="UP000622405"/>
    </source>
</evidence>
<dbReference type="InterPro" id="IPR001647">
    <property type="entry name" value="HTH_TetR"/>
</dbReference>
<proteinExistence type="predicted"/>
<dbReference type="InterPro" id="IPR036271">
    <property type="entry name" value="Tet_transcr_reg_TetR-rel_C_sf"/>
</dbReference>
<accession>A0ABR6YZF0</accession>
<feature type="DNA-binding region" description="H-T-H motif" evidence="2">
    <location>
        <begin position="27"/>
        <end position="46"/>
    </location>
</feature>
<dbReference type="Pfam" id="PF00440">
    <property type="entry name" value="TetR_N"/>
    <property type="match status" value="1"/>
</dbReference>
<organism evidence="4 5">
    <name type="scientific">Acetobacterium malicum</name>
    <dbReference type="NCBI Taxonomy" id="52692"/>
    <lineage>
        <taxon>Bacteria</taxon>
        <taxon>Bacillati</taxon>
        <taxon>Bacillota</taxon>
        <taxon>Clostridia</taxon>
        <taxon>Eubacteriales</taxon>
        <taxon>Eubacteriaceae</taxon>
        <taxon>Acetobacterium</taxon>
    </lineage>
</organism>
<dbReference type="SUPFAM" id="SSF46689">
    <property type="entry name" value="Homeodomain-like"/>
    <property type="match status" value="1"/>
</dbReference>
<keyword evidence="5" id="KW-1185">Reference proteome</keyword>
<dbReference type="PANTHER" id="PTHR30055:SF226">
    <property type="entry name" value="HTH-TYPE TRANSCRIPTIONAL REGULATOR PKSA"/>
    <property type="match status" value="1"/>
</dbReference>
<dbReference type="PANTHER" id="PTHR30055">
    <property type="entry name" value="HTH-TYPE TRANSCRIPTIONAL REGULATOR RUTR"/>
    <property type="match status" value="1"/>
</dbReference>